<keyword evidence="2" id="KW-1185">Reference proteome</keyword>
<evidence type="ECO:0008006" key="3">
    <source>
        <dbReference type="Google" id="ProtNLM"/>
    </source>
</evidence>
<evidence type="ECO:0000313" key="2">
    <source>
        <dbReference type="Proteomes" id="UP000052012"/>
    </source>
</evidence>
<dbReference type="Proteomes" id="UP000052012">
    <property type="component" value="Unassembled WGS sequence"/>
</dbReference>
<protein>
    <recommendedName>
        <fullName evidence="3">YCII-related domain-containing protein</fullName>
    </recommendedName>
</protein>
<proteinExistence type="predicted"/>
<dbReference type="STRING" id="1423781.FD06_GL000709"/>
<dbReference type="EMBL" id="AYYQ01000036">
    <property type="protein sequence ID" value="KRM67558.1"/>
    <property type="molecule type" value="Genomic_DNA"/>
</dbReference>
<comment type="caution">
    <text evidence="1">The sequence shown here is derived from an EMBL/GenBank/DDBJ whole genome shotgun (WGS) entry which is preliminary data.</text>
</comment>
<accession>A0A0R2AUV6</accession>
<dbReference type="RefSeq" id="WP_056967025.1">
    <property type="nucleotide sequence ID" value="NZ_AYYQ01000036.1"/>
</dbReference>
<name>A0A0R2AUV6_9LACO</name>
<dbReference type="AlphaFoldDB" id="A0A0R2AUV6"/>
<dbReference type="PATRIC" id="fig|1423781.4.peg.727"/>
<sequence>MYLVNIRINDNNFDSKIKMHRDWLKSIANHLFLSGAYEDKTHSGFLILNVDSIVRVKELLSKDIFYPKNADYDINKIKINV</sequence>
<dbReference type="OrthoDB" id="9814407at2"/>
<organism evidence="1 2">
    <name type="scientific">Apilactobacillus ozensis DSM 23829 = JCM 17196</name>
    <dbReference type="NCBI Taxonomy" id="1423781"/>
    <lineage>
        <taxon>Bacteria</taxon>
        <taxon>Bacillati</taxon>
        <taxon>Bacillota</taxon>
        <taxon>Bacilli</taxon>
        <taxon>Lactobacillales</taxon>
        <taxon>Lactobacillaceae</taxon>
        <taxon>Apilactobacillus</taxon>
    </lineage>
</organism>
<gene>
    <name evidence="1" type="ORF">FD06_GL000709</name>
</gene>
<evidence type="ECO:0000313" key="1">
    <source>
        <dbReference type="EMBL" id="KRM67558.1"/>
    </source>
</evidence>
<reference evidence="1 2" key="1">
    <citation type="journal article" date="2015" name="Genome Announc.">
        <title>Expanding the biotechnology potential of lactobacilli through comparative genomics of 213 strains and associated genera.</title>
        <authorList>
            <person name="Sun Z."/>
            <person name="Harris H.M."/>
            <person name="McCann A."/>
            <person name="Guo C."/>
            <person name="Argimon S."/>
            <person name="Zhang W."/>
            <person name="Yang X."/>
            <person name="Jeffery I.B."/>
            <person name="Cooney J.C."/>
            <person name="Kagawa T.F."/>
            <person name="Liu W."/>
            <person name="Song Y."/>
            <person name="Salvetti E."/>
            <person name="Wrobel A."/>
            <person name="Rasinkangas P."/>
            <person name="Parkhill J."/>
            <person name="Rea M.C."/>
            <person name="O'Sullivan O."/>
            <person name="Ritari J."/>
            <person name="Douillard F.P."/>
            <person name="Paul Ross R."/>
            <person name="Yang R."/>
            <person name="Briner A.E."/>
            <person name="Felis G.E."/>
            <person name="de Vos W.M."/>
            <person name="Barrangou R."/>
            <person name="Klaenhammer T.R."/>
            <person name="Caufield P.W."/>
            <person name="Cui Y."/>
            <person name="Zhang H."/>
            <person name="O'Toole P.W."/>
        </authorList>
    </citation>
    <scope>NUCLEOTIDE SEQUENCE [LARGE SCALE GENOMIC DNA]</scope>
    <source>
        <strain evidence="1 2">DSM 23829</strain>
    </source>
</reference>